<organism evidence="3 4">
    <name type="scientific">Pseudomonas yamanorum</name>
    <dbReference type="NCBI Taxonomy" id="515393"/>
    <lineage>
        <taxon>Bacteria</taxon>
        <taxon>Pseudomonadati</taxon>
        <taxon>Pseudomonadota</taxon>
        <taxon>Gammaproteobacteria</taxon>
        <taxon>Pseudomonadales</taxon>
        <taxon>Pseudomonadaceae</taxon>
        <taxon>Pseudomonas</taxon>
    </lineage>
</organism>
<comment type="caution">
    <text evidence="3">The sequence shown here is derived from an EMBL/GenBank/DDBJ whole genome shotgun (WGS) entry which is preliminary data.</text>
</comment>
<dbReference type="Pfam" id="PF01757">
    <property type="entry name" value="Acyl_transf_3"/>
    <property type="match status" value="1"/>
</dbReference>
<evidence type="ECO:0000313" key="3">
    <source>
        <dbReference type="EMBL" id="NWE78017.1"/>
    </source>
</evidence>
<dbReference type="InterPro" id="IPR002656">
    <property type="entry name" value="Acyl_transf_3_dom"/>
</dbReference>
<feature type="transmembrane region" description="Helical" evidence="1">
    <location>
        <begin position="12"/>
        <end position="30"/>
    </location>
</feature>
<evidence type="ECO:0000313" key="4">
    <source>
        <dbReference type="Proteomes" id="UP000537188"/>
    </source>
</evidence>
<feature type="transmembrane region" description="Helical" evidence="1">
    <location>
        <begin position="181"/>
        <end position="198"/>
    </location>
</feature>
<feature type="transmembrane region" description="Helical" evidence="1">
    <location>
        <begin position="204"/>
        <end position="227"/>
    </location>
</feature>
<proteinExistence type="predicted"/>
<feature type="transmembrane region" description="Helical" evidence="1">
    <location>
        <begin position="234"/>
        <end position="253"/>
    </location>
</feature>
<dbReference type="InterPro" id="IPR050879">
    <property type="entry name" value="Acyltransferase_3"/>
</dbReference>
<keyword evidence="3" id="KW-0012">Acyltransferase</keyword>
<dbReference type="PANTHER" id="PTHR23028:SF53">
    <property type="entry name" value="ACYL_TRANSF_3 DOMAIN-CONTAINING PROTEIN"/>
    <property type="match status" value="1"/>
</dbReference>
<feature type="transmembrane region" description="Helical" evidence="1">
    <location>
        <begin position="61"/>
        <end position="82"/>
    </location>
</feature>
<feature type="transmembrane region" description="Helical" evidence="1">
    <location>
        <begin position="265"/>
        <end position="285"/>
    </location>
</feature>
<dbReference type="AlphaFoldDB" id="A0A7Y8FEQ2"/>
<dbReference type="Proteomes" id="UP000537188">
    <property type="component" value="Unassembled WGS sequence"/>
</dbReference>
<feature type="domain" description="Acyltransferase 3" evidence="2">
    <location>
        <begin position="5"/>
        <end position="342"/>
    </location>
</feature>
<gene>
    <name evidence="3" type="ORF">HX828_20880</name>
</gene>
<evidence type="ECO:0000256" key="1">
    <source>
        <dbReference type="SAM" id="Phobius"/>
    </source>
</evidence>
<keyword evidence="3" id="KW-0808">Transferase</keyword>
<feature type="transmembrane region" description="Helical" evidence="1">
    <location>
        <begin position="103"/>
        <end position="124"/>
    </location>
</feature>
<sequence>MQRIAFANALRGIAALCVVIAHYILMFSYIKGAFGGLPPLDEPPFPVWMLSTFNPLSNMNMGGFGVALFFLISGLVIPISVVSLSGTPLGKIKFAIGRLFRIWPTYIVGLLITLGSLEVAASYMGNTTAYTTLQVLSQMSLFRDWFNSSAPLDGVVWTLEVEIKFYLFVLLFWSMIAKGQLRPLLLIGIATVLAANLYPGNIHLTGWLAALVFPFKYLFFMMIGVAFNYHLRGLLSIEKLFAITICMLCVFGYSRFTEGWPFEVIAAYFMAFAVFTVFYLFFSNWNGGPVFDFLADISYPLYVCHGAFGIVGMRIMIDQGVSPVAALIIQTAATILLSWLIHKAVETPTHMLGKRIARLIGTKPAPDSAPS</sequence>
<dbReference type="RefSeq" id="WP_177043937.1">
    <property type="nucleotide sequence ID" value="NZ_JACARE010000019.1"/>
</dbReference>
<keyword evidence="1" id="KW-1133">Transmembrane helix</keyword>
<feature type="transmembrane region" description="Helical" evidence="1">
    <location>
        <begin position="323"/>
        <end position="341"/>
    </location>
</feature>
<feature type="transmembrane region" description="Helical" evidence="1">
    <location>
        <begin position="297"/>
        <end position="317"/>
    </location>
</feature>
<dbReference type="GO" id="GO:0016747">
    <property type="term" value="F:acyltransferase activity, transferring groups other than amino-acyl groups"/>
    <property type="evidence" value="ECO:0007669"/>
    <property type="project" value="InterPro"/>
</dbReference>
<keyword evidence="1" id="KW-0472">Membrane</keyword>
<evidence type="ECO:0000259" key="2">
    <source>
        <dbReference type="Pfam" id="PF01757"/>
    </source>
</evidence>
<dbReference type="PANTHER" id="PTHR23028">
    <property type="entry name" value="ACETYLTRANSFERASE"/>
    <property type="match status" value="1"/>
</dbReference>
<keyword evidence="1" id="KW-0812">Transmembrane</keyword>
<dbReference type="GO" id="GO:0016020">
    <property type="term" value="C:membrane"/>
    <property type="evidence" value="ECO:0007669"/>
    <property type="project" value="TreeGrafter"/>
</dbReference>
<dbReference type="GO" id="GO:0000271">
    <property type="term" value="P:polysaccharide biosynthetic process"/>
    <property type="evidence" value="ECO:0007669"/>
    <property type="project" value="TreeGrafter"/>
</dbReference>
<feature type="transmembrane region" description="Helical" evidence="1">
    <location>
        <begin position="154"/>
        <end position="174"/>
    </location>
</feature>
<protein>
    <submittedName>
        <fullName evidence="3">Acyltransferase</fullName>
    </submittedName>
</protein>
<reference evidence="3 4" key="1">
    <citation type="submission" date="2020-04" db="EMBL/GenBank/DDBJ databases">
        <title>Molecular characterization of pseudomonads from Agaricus bisporus reveal novel blotch 2 pathogens in Western Europe.</title>
        <authorList>
            <person name="Taparia T."/>
            <person name="Krijger M."/>
            <person name="Haynes E."/>
            <person name="Elpinstone J.G."/>
            <person name="Noble R."/>
            <person name="Van Der Wolf J."/>
        </authorList>
    </citation>
    <scope>NUCLEOTIDE SEQUENCE [LARGE SCALE GENOMIC DNA]</scope>
    <source>
        <strain evidence="3 4">IPO3781</strain>
    </source>
</reference>
<name>A0A7Y8FEQ2_9PSED</name>
<accession>A0A7Y8FEQ2</accession>
<dbReference type="EMBL" id="JACARF010000025">
    <property type="protein sequence ID" value="NWE78017.1"/>
    <property type="molecule type" value="Genomic_DNA"/>
</dbReference>